<dbReference type="EMBL" id="AP024169">
    <property type="protein sequence ID" value="BCN32581.1"/>
    <property type="molecule type" value="Genomic_DNA"/>
</dbReference>
<dbReference type="KEGG" id="ahb:bsdtb5_38760"/>
<evidence type="ECO:0000313" key="1">
    <source>
        <dbReference type="EMBL" id="BCN32581.1"/>
    </source>
</evidence>
<keyword evidence="2" id="KW-1185">Reference proteome</keyword>
<gene>
    <name evidence="1" type="ORF">bsdtb5_38760</name>
</gene>
<protein>
    <submittedName>
        <fullName evidence="1">Uncharacterized protein</fullName>
    </submittedName>
</protein>
<reference evidence="1 2" key="1">
    <citation type="submission" date="2020-11" db="EMBL/GenBank/DDBJ databases">
        <title>Draft genome sequencing of a Lachnospiraceae strain isolated from anoxic soil subjected to BSD treatment.</title>
        <authorList>
            <person name="Uek A."/>
            <person name="Tonouchi A."/>
        </authorList>
    </citation>
    <scope>NUCLEOTIDE SEQUENCE [LARGE SCALE GENOMIC DNA]</scope>
    <source>
        <strain evidence="1 2">TB5</strain>
    </source>
</reference>
<dbReference type="AlphaFoldDB" id="A0A7R7EPU2"/>
<dbReference type="Proteomes" id="UP000595897">
    <property type="component" value="Chromosome"/>
</dbReference>
<name>A0A7R7EPU2_9FIRM</name>
<sequence length="66" mass="7670">MYVLQSIESTYNFIFLILHISLLQSTKFSSTSPVKHYEKSQKMSNPKIGMTQTIDTNYLSSYDKLE</sequence>
<accession>A0A7R7EPU2</accession>
<evidence type="ECO:0000313" key="2">
    <source>
        <dbReference type="Proteomes" id="UP000595897"/>
    </source>
</evidence>
<proteinExistence type="predicted"/>
<organism evidence="1 2">
    <name type="scientific">Anaeromicropila herbilytica</name>
    <dbReference type="NCBI Taxonomy" id="2785025"/>
    <lineage>
        <taxon>Bacteria</taxon>
        <taxon>Bacillati</taxon>
        <taxon>Bacillota</taxon>
        <taxon>Clostridia</taxon>
        <taxon>Lachnospirales</taxon>
        <taxon>Lachnospiraceae</taxon>
        <taxon>Anaeromicropila</taxon>
    </lineage>
</organism>